<dbReference type="EMBL" id="BONY01000037">
    <property type="protein sequence ID" value="GIH07514.1"/>
    <property type="molecule type" value="Genomic_DNA"/>
</dbReference>
<protein>
    <submittedName>
        <fullName evidence="1">Uncharacterized protein</fullName>
    </submittedName>
</protein>
<proteinExistence type="predicted"/>
<dbReference type="RefSeq" id="WP_203911302.1">
    <property type="nucleotide sequence ID" value="NZ_BONY01000037.1"/>
</dbReference>
<keyword evidence="2" id="KW-1185">Reference proteome</keyword>
<reference evidence="1" key="1">
    <citation type="submission" date="2021-01" db="EMBL/GenBank/DDBJ databases">
        <title>Whole genome shotgun sequence of Rhizocola hellebori NBRC 109834.</title>
        <authorList>
            <person name="Komaki H."/>
            <person name="Tamura T."/>
        </authorList>
    </citation>
    <scope>NUCLEOTIDE SEQUENCE</scope>
    <source>
        <strain evidence="1">NBRC 109834</strain>
    </source>
</reference>
<dbReference type="AlphaFoldDB" id="A0A8J3QB30"/>
<evidence type="ECO:0000313" key="1">
    <source>
        <dbReference type="EMBL" id="GIH07514.1"/>
    </source>
</evidence>
<name>A0A8J3QB30_9ACTN</name>
<comment type="caution">
    <text evidence="1">The sequence shown here is derived from an EMBL/GenBank/DDBJ whole genome shotgun (WGS) entry which is preliminary data.</text>
</comment>
<sequence length="114" mass="12827">MTNTKPMIWKIEDREFQGECSACPRTGLRWIAVLSDGSTVGLECAKKIVGFRPSPITYTWVADFEPIAEHNDHGTLYVMWQRKGGKATRETKNGALVSVGGVRSDWIKRGWVEN</sequence>
<evidence type="ECO:0000313" key="2">
    <source>
        <dbReference type="Proteomes" id="UP000612899"/>
    </source>
</evidence>
<gene>
    <name evidence="1" type="ORF">Rhe02_55810</name>
</gene>
<organism evidence="1 2">
    <name type="scientific">Rhizocola hellebori</name>
    <dbReference type="NCBI Taxonomy" id="1392758"/>
    <lineage>
        <taxon>Bacteria</taxon>
        <taxon>Bacillati</taxon>
        <taxon>Actinomycetota</taxon>
        <taxon>Actinomycetes</taxon>
        <taxon>Micromonosporales</taxon>
        <taxon>Micromonosporaceae</taxon>
        <taxon>Rhizocola</taxon>
    </lineage>
</organism>
<accession>A0A8J3QB30</accession>
<dbReference type="Proteomes" id="UP000612899">
    <property type="component" value="Unassembled WGS sequence"/>
</dbReference>